<keyword evidence="4" id="KW-1185">Reference proteome</keyword>
<comment type="similarity">
    <text evidence="1 2">Belongs to the glycosyl hydrolase 1 family.</text>
</comment>
<dbReference type="PANTHER" id="PTHR10353:SF29">
    <property type="entry name" value="BETA-GLUCOSIDASE 11"/>
    <property type="match status" value="1"/>
</dbReference>
<evidence type="ECO:0000256" key="1">
    <source>
        <dbReference type="ARBA" id="ARBA00010838"/>
    </source>
</evidence>
<dbReference type="Pfam" id="PF00232">
    <property type="entry name" value="Glyco_hydro_1"/>
    <property type="match status" value="1"/>
</dbReference>
<evidence type="ECO:0000256" key="2">
    <source>
        <dbReference type="RuleBase" id="RU003690"/>
    </source>
</evidence>
<dbReference type="EMBL" id="JBFOLJ010000009">
    <property type="protein sequence ID" value="KAL2507642.1"/>
    <property type="molecule type" value="Genomic_DNA"/>
</dbReference>
<sequence>MQDDIKLMVDTGLEAFRFSISWSRLIPSMFTSIMSCSKKQEFSHSFTHMMSIVFSDGRGPVNQKGLLYYNNLIDELISHWKDFTAFADVCFREFGDRVLYWTTVNEANIFAVGGYDQGVIPPGRCSVRTSCSGGNSSIEIYIVGHNILLAHSAVVRLYREKYKATQKGYLGFNIYTMWFEPYTNATEDVIATQRANDFFIRWLLNPLIFGDYPEIIKKNAQTRIPTFTEHESGAN</sequence>
<proteinExistence type="inferred from homology"/>
<dbReference type="Gene3D" id="3.20.20.80">
    <property type="entry name" value="Glycosidases"/>
    <property type="match status" value="2"/>
</dbReference>
<evidence type="ECO:0000313" key="3">
    <source>
        <dbReference type="EMBL" id="KAL2507642.1"/>
    </source>
</evidence>
<comment type="caution">
    <text evidence="3">The sequence shown here is derived from an EMBL/GenBank/DDBJ whole genome shotgun (WGS) entry which is preliminary data.</text>
</comment>
<dbReference type="AlphaFoldDB" id="A0ABD1T4J4"/>
<reference evidence="4" key="1">
    <citation type="submission" date="2024-07" db="EMBL/GenBank/DDBJ databases">
        <title>Two chromosome-level genome assemblies of Korean endemic species Abeliophyllum distichum and Forsythia ovata (Oleaceae).</title>
        <authorList>
            <person name="Jang H."/>
        </authorList>
    </citation>
    <scope>NUCLEOTIDE SEQUENCE [LARGE SCALE GENOMIC DNA]</scope>
</reference>
<dbReference type="InterPro" id="IPR001360">
    <property type="entry name" value="Glyco_hydro_1"/>
</dbReference>
<evidence type="ECO:0000313" key="4">
    <source>
        <dbReference type="Proteomes" id="UP001604277"/>
    </source>
</evidence>
<name>A0ABD1T4J4_9LAMI</name>
<dbReference type="InterPro" id="IPR017853">
    <property type="entry name" value="GH"/>
</dbReference>
<organism evidence="3 4">
    <name type="scientific">Forsythia ovata</name>
    <dbReference type="NCBI Taxonomy" id="205694"/>
    <lineage>
        <taxon>Eukaryota</taxon>
        <taxon>Viridiplantae</taxon>
        <taxon>Streptophyta</taxon>
        <taxon>Embryophyta</taxon>
        <taxon>Tracheophyta</taxon>
        <taxon>Spermatophyta</taxon>
        <taxon>Magnoliopsida</taxon>
        <taxon>eudicotyledons</taxon>
        <taxon>Gunneridae</taxon>
        <taxon>Pentapetalae</taxon>
        <taxon>asterids</taxon>
        <taxon>lamiids</taxon>
        <taxon>Lamiales</taxon>
        <taxon>Oleaceae</taxon>
        <taxon>Forsythieae</taxon>
        <taxon>Forsythia</taxon>
    </lineage>
</organism>
<dbReference type="SUPFAM" id="SSF51445">
    <property type="entry name" value="(Trans)glycosidases"/>
    <property type="match status" value="1"/>
</dbReference>
<dbReference type="Proteomes" id="UP001604277">
    <property type="component" value="Unassembled WGS sequence"/>
</dbReference>
<accession>A0ABD1T4J4</accession>
<protein>
    <submittedName>
        <fullName evidence="3">Beta-glucosidase 11</fullName>
    </submittedName>
</protein>
<gene>
    <name evidence="3" type="ORF">Fot_31289</name>
</gene>
<dbReference type="PANTHER" id="PTHR10353">
    <property type="entry name" value="GLYCOSYL HYDROLASE"/>
    <property type="match status" value="1"/>
</dbReference>